<gene>
    <name evidence="1" type="ORF">JFY71_11130</name>
</gene>
<evidence type="ECO:0000313" key="1">
    <source>
        <dbReference type="EMBL" id="QQK07813.1"/>
    </source>
</evidence>
<organism evidence="1 2">
    <name type="scientific">Miniphocaeibacter halophilus</name>
    <dbReference type="NCBI Taxonomy" id="2931922"/>
    <lineage>
        <taxon>Bacteria</taxon>
        <taxon>Bacillati</taxon>
        <taxon>Bacillota</taxon>
        <taxon>Tissierellia</taxon>
        <taxon>Tissierellales</taxon>
        <taxon>Peptoniphilaceae</taxon>
        <taxon>Miniphocaeibacter</taxon>
    </lineage>
</organism>
<protein>
    <submittedName>
        <fullName evidence="1">Macro domain-containing protein</fullName>
    </submittedName>
</protein>
<keyword evidence="2" id="KW-1185">Reference proteome</keyword>
<accession>A0AC61MR51</accession>
<dbReference type="EMBL" id="CP066744">
    <property type="protein sequence ID" value="QQK07813.1"/>
    <property type="molecule type" value="Genomic_DNA"/>
</dbReference>
<proteinExistence type="predicted"/>
<sequence length="149" mass="17379">MDIRFTNDNIFDVNAESIVYFTDNTLIGEKSNELIENAGERILETIQKLNGCPTGEVKIIPGYNLKQNYVFLSVLPEKIENKVEIELFKSLFNKLFILAEEYKISSFAIDVLYMQTIYGDNYIRLLNNIVRSTDMKYNDYTIYMSKEIN</sequence>
<reference evidence="1 2" key="1">
    <citation type="journal article" date="2022" name="Int. J. Syst. Evol. Microbiol.">
        <title>Miniphocaeibacter halophilus sp. nov., an ammonium-tolerant acetate-producing bacterium isolated from a biogas system.</title>
        <authorList>
            <person name="Schnurer A."/>
            <person name="Singh A."/>
            <person name="Bi S."/>
            <person name="Qiao W."/>
            <person name="Westerholm M."/>
        </authorList>
    </citation>
    <scope>NUCLEOTIDE SEQUENCE [LARGE SCALE GENOMIC DNA]</scope>
    <source>
        <strain evidence="1 2">AMB_01</strain>
    </source>
</reference>
<name>A0AC61MR51_9FIRM</name>
<dbReference type="Proteomes" id="UP000595814">
    <property type="component" value="Chromosome"/>
</dbReference>
<evidence type="ECO:0000313" key="2">
    <source>
        <dbReference type="Proteomes" id="UP000595814"/>
    </source>
</evidence>